<dbReference type="Pfam" id="PF00359">
    <property type="entry name" value="PTS_EIIA_2"/>
    <property type="match status" value="1"/>
</dbReference>
<evidence type="ECO:0000256" key="7">
    <source>
        <dbReference type="ARBA" id="ARBA00022683"/>
    </source>
</evidence>
<dbReference type="InterPro" id="IPR002178">
    <property type="entry name" value="PTS_EIIA_type-2_dom"/>
</dbReference>
<keyword evidence="8" id="KW-0418">Kinase</keyword>
<dbReference type="InterPro" id="IPR016152">
    <property type="entry name" value="PTrfase/Anion_transptr"/>
</dbReference>
<keyword evidence="6" id="KW-0808">Transferase</keyword>
<evidence type="ECO:0000256" key="3">
    <source>
        <dbReference type="ARBA" id="ARBA00022448"/>
    </source>
</evidence>
<name>A0ABY5JRQ1_9BACI</name>
<gene>
    <name evidence="13" type="ORF">NP439_23725</name>
</gene>
<evidence type="ECO:0000256" key="1">
    <source>
        <dbReference type="ARBA" id="ARBA00002434"/>
    </source>
</evidence>
<dbReference type="Gene3D" id="3.40.930.10">
    <property type="entry name" value="Mannitol-specific EII, Chain A"/>
    <property type="match status" value="1"/>
</dbReference>
<evidence type="ECO:0000313" key="14">
    <source>
        <dbReference type="Proteomes" id="UP001059773"/>
    </source>
</evidence>
<keyword evidence="14" id="KW-1185">Reference proteome</keyword>
<protein>
    <recommendedName>
        <fullName evidence="2">Mannitol-specific phosphotransferase enzyme IIA component</fullName>
    </recommendedName>
    <alternativeName>
        <fullName evidence="10">EIIA</fullName>
    </alternativeName>
    <alternativeName>
        <fullName evidence="11">EIII</fullName>
    </alternativeName>
    <alternativeName>
        <fullName evidence="9">PTS system mannitol-specific EIIA component</fullName>
    </alternativeName>
</protein>
<organism evidence="13 14">
    <name type="scientific">Oceanobacillus jeddahense</name>
    <dbReference type="NCBI Taxonomy" id="1462527"/>
    <lineage>
        <taxon>Bacteria</taxon>
        <taxon>Bacillati</taxon>
        <taxon>Bacillota</taxon>
        <taxon>Bacilli</taxon>
        <taxon>Bacillales</taxon>
        <taxon>Bacillaceae</taxon>
        <taxon>Oceanobacillus</taxon>
    </lineage>
</organism>
<evidence type="ECO:0000256" key="6">
    <source>
        <dbReference type="ARBA" id="ARBA00022679"/>
    </source>
</evidence>
<dbReference type="EMBL" id="CP101914">
    <property type="protein sequence ID" value="UUI03002.1"/>
    <property type="molecule type" value="Genomic_DNA"/>
</dbReference>
<evidence type="ECO:0000256" key="11">
    <source>
        <dbReference type="ARBA" id="ARBA00030962"/>
    </source>
</evidence>
<keyword evidence="4" id="KW-0597">Phosphoprotein</keyword>
<dbReference type="Proteomes" id="UP001059773">
    <property type="component" value="Chromosome"/>
</dbReference>
<accession>A0ABY5JRQ1</accession>
<proteinExistence type="predicted"/>
<dbReference type="RefSeq" id="WP_256708185.1">
    <property type="nucleotide sequence ID" value="NZ_CP101914.1"/>
</dbReference>
<dbReference type="PANTHER" id="PTHR30181:SF2">
    <property type="entry name" value="PTS SYSTEM MANNITOL-SPECIFIC EIICBA COMPONENT"/>
    <property type="match status" value="1"/>
</dbReference>
<keyword evidence="5 13" id="KW-0762">Sugar transport</keyword>
<keyword evidence="7" id="KW-0598">Phosphotransferase system</keyword>
<reference evidence="13" key="1">
    <citation type="submission" date="2022-07" db="EMBL/GenBank/DDBJ databases">
        <title>FELIX.</title>
        <authorList>
            <person name="Wan K.H."/>
            <person name="Park S."/>
            <person name="Lawrence Q."/>
            <person name="Eichenberger J.P."/>
            <person name="Booth B.W."/>
            <person name="Piaggio A.J."/>
            <person name="Chandler J.C."/>
            <person name="Franklin A.B."/>
            <person name="Celniker S.E."/>
        </authorList>
    </citation>
    <scope>NUCLEOTIDE SEQUENCE</scope>
    <source>
        <strain evidence="13">QA-1986 374</strain>
    </source>
</reference>
<evidence type="ECO:0000256" key="9">
    <source>
        <dbReference type="ARBA" id="ARBA00029908"/>
    </source>
</evidence>
<dbReference type="PROSITE" id="PS00372">
    <property type="entry name" value="PTS_EIIA_TYPE_2_HIS"/>
    <property type="match status" value="1"/>
</dbReference>
<feature type="domain" description="PTS EIIA type-2" evidence="12">
    <location>
        <begin position="6"/>
        <end position="145"/>
    </location>
</feature>
<dbReference type="SUPFAM" id="SSF55804">
    <property type="entry name" value="Phoshotransferase/anion transport protein"/>
    <property type="match status" value="1"/>
</dbReference>
<dbReference type="InterPro" id="IPR050893">
    <property type="entry name" value="Sugar_PTS"/>
</dbReference>
<keyword evidence="3" id="KW-0813">Transport</keyword>
<evidence type="ECO:0000256" key="8">
    <source>
        <dbReference type="ARBA" id="ARBA00022777"/>
    </source>
</evidence>
<comment type="function">
    <text evidence="1">The phosphoenolpyruvate-dependent sugar phosphotransferase system (sugar PTS), a major carbohydrate active transport system, catalyzes the phosphorylation of incoming sugar substrates concomitantly with their translocation across the cell membrane. The enzyme II CmtAB PTS system is involved in D-mannitol transport.</text>
</comment>
<evidence type="ECO:0000259" key="12">
    <source>
        <dbReference type="PROSITE" id="PS51094"/>
    </source>
</evidence>
<evidence type="ECO:0000313" key="13">
    <source>
        <dbReference type="EMBL" id="UUI03002.1"/>
    </source>
</evidence>
<evidence type="ECO:0000256" key="10">
    <source>
        <dbReference type="ARBA" id="ARBA00030956"/>
    </source>
</evidence>
<sequence>MVEIESILKEENILLNTELKTRNDAIELSGKILVENGYVTEKYIEYMKAREELVTTYIGNNVAIPHGVEDSADEILKSGISLIQVPEGVPFGEEIAYVIIGIAGKDGEHLEMLSQIAILCSDEANVEKIRHAKTKLEILEMLGGIA</sequence>
<dbReference type="CDD" id="cd00211">
    <property type="entry name" value="PTS_IIA_fru"/>
    <property type="match status" value="1"/>
</dbReference>
<evidence type="ECO:0000256" key="5">
    <source>
        <dbReference type="ARBA" id="ARBA00022597"/>
    </source>
</evidence>
<evidence type="ECO:0000256" key="2">
    <source>
        <dbReference type="ARBA" id="ARBA00014783"/>
    </source>
</evidence>
<dbReference type="PROSITE" id="PS51094">
    <property type="entry name" value="PTS_EIIA_TYPE_2"/>
    <property type="match status" value="1"/>
</dbReference>
<dbReference type="PANTHER" id="PTHR30181">
    <property type="entry name" value="MANNITOL PERMEASE IIC COMPONENT"/>
    <property type="match status" value="1"/>
</dbReference>
<evidence type="ECO:0000256" key="4">
    <source>
        <dbReference type="ARBA" id="ARBA00022553"/>
    </source>
</evidence>